<evidence type="ECO:0000256" key="5">
    <source>
        <dbReference type="SAM" id="Phobius"/>
    </source>
</evidence>
<sequence>MSRHFCCCIPVRAGVFIFSLISFLASTALAVLAWIATYKVHHDPGQHMNISNTAKIIIIVVGSISTLIALISLFGWIGSITRNRRFVKAYSALSWVIFLLSLVSAGFFLYIVYAGKALYDCISVDSNLHVDTNVSCDFHFSLGIKILVTVITVLQILIHLYIVVIIRRYVDQLEDGDESWRSPYTLGLVDPRQGLLNPASEAYPYSDATHAFGKAAEA</sequence>
<dbReference type="InParanoid" id="A0A401GU43"/>
<evidence type="ECO:0000256" key="1">
    <source>
        <dbReference type="ARBA" id="ARBA00004141"/>
    </source>
</evidence>
<dbReference type="RefSeq" id="XP_027616612.1">
    <property type="nucleotide sequence ID" value="XM_027760811.1"/>
</dbReference>
<feature type="transmembrane region" description="Helical" evidence="5">
    <location>
        <begin position="56"/>
        <end position="77"/>
    </location>
</feature>
<dbReference type="GO" id="GO:0016020">
    <property type="term" value="C:membrane"/>
    <property type="evidence" value="ECO:0007669"/>
    <property type="project" value="UniProtKB-SubCell"/>
</dbReference>
<protein>
    <submittedName>
        <fullName evidence="6">Uncharacterized protein</fullName>
    </submittedName>
</protein>
<reference evidence="6 7" key="1">
    <citation type="journal article" date="2018" name="Sci. Rep.">
        <title>Genome sequence of the cauliflower mushroom Sparassis crispa (Hanabiratake) and its association with beneficial usage.</title>
        <authorList>
            <person name="Kiyama R."/>
            <person name="Furutani Y."/>
            <person name="Kawaguchi K."/>
            <person name="Nakanishi T."/>
        </authorList>
    </citation>
    <scope>NUCLEOTIDE SEQUENCE [LARGE SCALE GENOMIC DNA]</scope>
</reference>
<gene>
    <name evidence="6" type="ORF">SCP_0802210</name>
</gene>
<evidence type="ECO:0000313" key="7">
    <source>
        <dbReference type="Proteomes" id="UP000287166"/>
    </source>
</evidence>
<dbReference type="OrthoDB" id="7862095at2759"/>
<evidence type="ECO:0000256" key="4">
    <source>
        <dbReference type="ARBA" id="ARBA00023136"/>
    </source>
</evidence>
<feature type="transmembrane region" description="Helical" evidence="5">
    <location>
        <begin position="12"/>
        <end position="36"/>
    </location>
</feature>
<name>A0A401GU43_9APHY</name>
<organism evidence="6 7">
    <name type="scientific">Sparassis crispa</name>
    <dbReference type="NCBI Taxonomy" id="139825"/>
    <lineage>
        <taxon>Eukaryota</taxon>
        <taxon>Fungi</taxon>
        <taxon>Dikarya</taxon>
        <taxon>Basidiomycota</taxon>
        <taxon>Agaricomycotina</taxon>
        <taxon>Agaricomycetes</taxon>
        <taxon>Polyporales</taxon>
        <taxon>Sparassidaceae</taxon>
        <taxon>Sparassis</taxon>
    </lineage>
</organism>
<dbReference type="GeneID" id="38782616"/>
<feature type="transmembrane region" description="Helical" evidence="5">
    <location>
        <begin position="142"/>
        <end position="164"/>
    </location>
</feature>
<dbReference type="InterPro" id="IPR018499">
    <property type="entry name" value="Tetraspanin/Peripherin"/>
</dbReference>
<dbReference type="EMBL" id="BFAD01000008">
    <property type="protein sequence ID" value="GBE85699.1"/>
    <property type="molecule type" value="Genomic_DNA"/>
</dbReference>
<dbReference type="Pfam" id="PF00335">
    <property type="entry name" value="Tetraspanin"/>
    <property type="match status" value="1"/>
</dbReference>
<evidence type="ECO:0000256" key="3">
    <source>
        <dbReference type="ARBA" id="ARBA00022989"/>
    </source>
</evidence>
<keyword evidence="2 5" id="KW-0812">Transmembrane</keyword>
<dbReference type="AlphaFoldDB" id="A0A401GU43"/>
<comment type="caution">
    <text evidence="6">The sequence shown here is derived from an EMBL/GenBank/DDBJ whole genome shotgun (WGS) entry which is preliminary data.</text>
</comment>
<evidence type="ECO:0000256" key="2">
    <source>
        <dbReference type="ARBA" id="ARBA00022692"/>
    </source>
</evidence>
<keyword evidence="3 5" id="KW-1133">Transmembrane helix</keyword>
<keyword evidence="4 5" id="KW-0472">Membrane</keyword>
<proteinExistence type="predicted"/>
<dbReference type="Proteomes" id="UP000287166">
    <property type="component" value="Unassembled WGS sequence"/>
</dbReference>
<accession>A0A401GU43</accession>
<keyword evidence="7" id="KW-1185">Reference proteome</keyword>
<evidence type="ECO:0000313" key="6">
    <source>
        <dbReference type="EMBL" id="GBE85699.1"/>
    </source>
</evidence>
<comment type="subcellular location">
    <subcellularLocation>
        <location evidence="1">Membrane</location>
        <topology evidence="1">Multi-pass membrane protein</topology>
    </subcellularLocation>
</comment>
<feature type="transmembrane region" description="Helical" evidence="5">
    <location>
        <begin position="89"/>
        <end position="113"/>
    </location>
</feature>